<keyword evidence="2" id="KW-1185">Reference proteome</keyword>
<gene>
    <name evidence="1" type="ORF">MSZNOR_4565</name>
</gene>
<evidence type="ECO:0000313" key="2">
    <source>
        <dbReference type="Proteomes" id="UP001162030"/>
    </source>
</evidence>
<accession>A0ABM9I8B7</accession>
<name>A0ABM9I8B7_9GAMM</name>
<organism evidence="1 2">
    <name type="scientific">Methylocaldum szegediense</name>
    <dbReference type="NCBI Taxonomy" id="73780"/>
    <lineage>
        <taxon>Bacteria</taxon>
        <taxon>Pseudomonadati</taxon>
        <taxon>Pseudomonadota</taxon>
        <taxon>Gammaproteobacteria</taxon>
        <taxon>Methylococcales</taxon>
        <taxon>Methylococcaceae</taxon>
        <taxon>Methylocaldum</taxon>
    </lineage>
</organism>
<proteinExistence type="predicted"/>
<protein>
    <submittedName>
        <fullName evidence="1">Uncharacterized protein</fullName>
    </submittedName>
</protein>
<dbReference type="Proteomes" id="UP001162030">
    <property type="component" value="Chromosome"/>
</dbReference>
<sequence>MFPYRAEFLASEDLGRIRAMDANVPERQGLGGLIGGCLKIKRSPPYQV</sequence>
<dbReference type="EMBL" id="OX458333">
    <property type="protein sequence ID" value="CAI8956389.1"/>
    <property type="molecule type" value="Genomic_DNA"/>
</dbReference>
<reference evidence="1 2" key="1">
    <citation type="submission" date="2023-03" db="EMBL/GenBank/DDBJ databases">
        <authorList>
            <person name="Pearce D."/>
        </authorList>
    </citation>
    <scope>NUCLEOTIDE SEQUENCE [LARGE SCALE GENOMIC DNA]</scope>
    <source>
        <strain evidence="1">Msz</strain>
    </source>
</reference>
<evidence type="ECO:0000313" key="1">
    <source>
        <dbReference type="EMBL" id="CAI8956389.1"/>
    </source>
</evidence>